<evidence type="ECO:0000313" key="3">
    <source>
        <dbReference type="Proteomes" id="UP001335737"/>
    </source>
</evidence>
<accession>A0ABU6KK89</accession>
<evidence type="ECO:0000313" key="2">
    <source>
        <dbReference type="EMBL" id="MEC5424819.1"/>
    </source>
</evidence>
<dbReference type="PANTHER" id="PTHR43792:SF16">
    <property type="entry name" value="N-ACETYLTRANSFERASE DOMAIN-CONTAINING PROTEIN"/>
    <property type="match status" value="1"/>
</dbReference>
<dbReference type="InterPro" id="IPR000182">
    <property type="entry name" value="GNAT_dom"/>
</dbReference>
<dbReference type="InterPro" id="IPR051531">
    <property type="entry name" value="N-acetyltransferase"/>
</dbReference>
<reference evidence="2 3" key="1">
    <citation type="journal article" date="2024" name="Int. J. Syst. Evol. Microbiol.">
        <title>Virgibacillus tibetensis sp. nov., isolated from salt lake on the Tibetan Plateau of China.</title>
        <authorList>
            <person name="Phurbu D."/>
            <person name="Liu Z.-X."/>
            <person name="Wang R."/>
            <person name="Zheng Y.-Y."/>
            <person name="Liu H.-C."/>
            <person name="Zhou Y.-G."/>
            <person name="Yu Y.-J."/>
            <person name="Li A.-H."/>
        </authorList>
    </citation>
    <scope>NUCLEOTIDE SEQUENCE [LARGE SCALE GENOMIC DNA]</scope>
    <source>
        <strain evidence="2 3">C22-A2</strain>
    </source>
</reference>
<dbReference type="RefSeq" id="WP_327608376.1">
    <property type="nucleotide sequence ID" value="NZ_JARZFX010000008.1"/>
</dbReference>
<dbReference type="InterPro" id="IPR016181">
    <property type="entry name" value="Acyl_CoA_acyltransferase"/>
</dbReference>
<dbReference type="Gene3D" id="3.40.630.30">
    <property type="match status" value="1"/>
</dbReference>
<dbReference type="Proteomes" id="UP001335737">
    <property type="component" value="Unassembled WGS sequence"/>
</dbReference>
<evidence type="ECO:0000259" key="1">
    <source>
        <dbReference type="PROSITE" id="PS51186"/>
    </source>
</evidence>
<organism evidence="2 3">
    <name type="scientific">Virgibacillus tibetensis</name>
    <dbReference type="NCBI Taxonomy" id="3042313"/>
    <lineage>
        <taxon>Bacteria</taxon>
        <taxon>Bacillati</taxon>
        <taxon>Bacillota</taxon>
        <taxon>Bacilli</taxon>
        <taxon>Bacillales</taxon>
        <taxon>Bacillaceae</taxon>
        <taxon>Virgibacillus</taxon>
    </lineage>
</organism>
<sequence length="164" mass="18906">MIITNRCILTAVQESDYEDIKKVYLNEKVRQYLGGTVREESIDGVLDIMLNSDGNSWYFCVRYKQTNDFIGLVSLDPHHTGKDMEVSYQLIPKWWGAGYATEVITEIIGFAFTILKLPRLVAETQVANIPSRKLLEKVGMRLISTYDRFDAEQALYYLKSCDFK</sequence>
<keyword evidence="3" id="KW-1185">Reference proteome</keyword>
<dbReference type="PANTHER" id="PTHR43792">
    <property type="entry name" value="GNAT FAMILY, PUTATIVE (AFU_ORTHOLOGUE AFUA_3G00765)-RELATED-RELATED"/>
    <property type="match status" value="1"/>
</dbReference>
<gene>
    <name evidence="2" type="ORF">QGM71_15135</name>
</gene>
<proteinExistence type="predicted"/>
<dbReference type="Pfam" id="PF13302">
    <property type="entry name" value="Acetyltransf_3"/>
    <property type="match status" value="1"/>
</dbReference>
<name>A0ABU6KK89_9BACI</name>
<protein>
    <submittedName>
        <fullName evidence="2">GNAT family N-acetyltransferase</fullName>
    </submittedName>
</protein>
<dbReference type="EMBL" id="JARZFX010000008">
    <property type="protein sequence ID" value="MEC5424819.1"/>
    <property type="molecule type" value="Genomic_DNA"/>
</dbReference>
<feature type="domain" description="N-acetyltransferase" evidence="1">
    <location>
        <begin position="7"/>
        <end position="162"/>
    </location>
</feature>
<dbReference type="SUPFAM" id="SSF55729">
    <property type="entry name" value="Acyl-CoA N-acyltransferases (Nat)"/>
    <property type="match status" value="1"/>
</dbReference>
<dbReference type="PROSITE" id="PS51186">
    <property type="entry name" value="GNAT"/>
    <property type="match status" value="1"/>
</dbReference>
<comment type="caution">
    <text evidence="2">The sequence shown here is derived from an EMBL/GenBank/DDBJ whole genome shotgun (WGS) entry which is preliminary data.</text>
</comment>